<dbReference type="Proteomes" id="UP000672027">
    <property type="component" value="Chromosome"/>
</dbReference>
<organism evidence="1 2">
    <name type="scientific">Candidatus Thiothrix anitrata</name>
    <dbReference type="NCBI Taxonomy" id="2823902"/>
    <lineage>
        <taxon>Bacteria</taxon>
        <taxon>Pseudomonadati</taxon>
        <taxon>Pseudomonadota</taxon>
        <taxon>Gammaproteobacteria</taxon>
        <taxon>Thiotrichales</taxon>
        <taxon>Thiotrichaceae</taxon>
        <taxon>Thiothrix</taxon>
    </lineage>
</organism>
<reference evidence="1 2" key="1">
    <citation type="submission" date="2021-04" db="EMBL/GenBank/DDBJ databases">
        <title>Genomics, taxonomy and metabolism of representatives of sulfur bacteria of the genus Thiothrix: Thiothrix fructosivorans QT, Thiothrix unzii A1T and three new species, Thiothrix subterranea sp. nov., Thiothrix litoralis sp. nov. and 'Candidatus Thiothrix anitrata' sp. nov.</title>
        <authorList>
            <person name="Ravin N.V."/>
            <person name="Smolyakov D."/>
            <person name="Rudenko T.S."/>
            <person name="Mardanov A.V."/>
            <person name="Beletsky A.V."/>
            <person name="Markov N.D."/>
            <person name="Fomenkov A.I."/>
            <person name="Roberts R.J."/>
            <person name="Karnachuk O.V."/>
            <person name="Novikov A."/>
            <person name="Grabovich M.Y."/>
        </authorList>
    </citation>
    <scope>NUCLEOTIDE SEQUENCE [LARGE SCALE GENOMIC DNA]</scope>
    <source>
        <strain evidence="1 2">A52</strain>
    </source>
</reference>
<keyword evidence="2" id="KW-1185">Reference proteome</keyword>
<accession>A0ABX7X8Q8</accession>
<dbReference type="RefSeq" id="WP_210230243.1">
    <property type="nucleotide sequence ID" value="NZ_CP072800.1"/>
</dbReference>
<name>A0ABX7X8Q8_9GAMM</name>
<protein>
    <submittedName>
        <fullName evidence="1">Uncharacterized protein</fullName>
    </submittedName>
</protein>
<dbReference type="EMBL" id="CP072800">
    <property type="protein sequence ID" value="QTR51622.1"/>
    <property type="molecule type" value="Genomic_DNA"/>
</dbReference>
<sequence length="68" mass="7747">MTDRVWHRNCSQCLLMPNCHSWVTLLAARTCPAYDDGTQADVDRAKTEIHAFIQEDAGSNHEQHQQPP</sequence>
<evidence type="ECO:0000313" key="1">
    <source>
        <dbReference type="EMBL" id="QTR51622.1"/>
    </source>
</evidence>
<gene>
    <name evidence="1" type="ORF">J8380_08805</name>
</gene>
<evidence type="ECO:0000313" key="2">
    <source>
        <dbReference type="Proteomes" id="UP000672027"/>
    </source>
</evidence>
<proteinExistence type="predicted"/>